<dbReference type="Proteomes" id="UP000467841">
    <property type="component" value="Unassembled WGS sequence"/>
</dbReference>
<evidence type="ECO:0000313" key="3">
    <source>
        <dbReference type="EMBL" id="CAA7043363.1"/>
    </source>
</evidence>
<evidence type="ECO:0000259" key="2">
    <source>
        <dbReference type="Pfam" id="PF03078"/>
    </source>
</evidence>
<reference evidence="3 5" key="1">
    <citation type="submission" date="2020-01" db="EMBL/GenBank/DDBJ databases">
        <authorList>
            <person name="Mishra B."/>
        </authorList>
    </citation>
    <scope>NUCLEOTIDE SEQUENCE [LARGE SCALE GENOMIC DNA]</scope>
</reference>
<keyword evidence="5" id="KW-1185">Reference proteome</keyword>
<evidence type="ECO:0000256" key="1">
    <source>
        <dbReference type="SAM" id="MobiDB-lite"/>
    </source>
</evidence>
<name>A0A6D2K462_9BRAS</name>
<dbReference type="EMBL" id="CACVBM020001524">
    <property type="protein sequence ID" value="CAA7053152.1"/>
    <property type="molecule type" value="Genomic_DNA"/>
</dbReference>
<dbReference type="OrthoDB" id="1750933at2759"/>
<feature type="domain" description="Arabidopsis retrotransposon Orf1 C-terminal" evidence="2">
    <location>
        <begin position="102"/>
        <end position="170"/>
    </location>
</feature>
<feature type="region of interest" description="Disordered" evidence="1">
    <location>
        <begin position="1"/>
        <end position="92"/>
    </location>
</feature>
<dbReference type="Pfam" id="PF03078">
    <property type="entry name" value="ATHILA"/>
    <property type="match status" value="1"/>
</dbReference>
<protein>
    <recommendedName>
        <fullName evidence="2">Arabidopsis retrotransposon Orf1 C-terminal domain-containing protein</fullName>
    </recommendedName>
</protein>
<feature type="compositionally biased region" description="Acidic residues" evidence="1">
    <location>
        <begin position="23"/>
        <end position="91"/>
    </location>
</feature>
<feature type="compositionally biased region" description="Basic and acidic residues" evidence="1">
    <location>
        <begin position="1"/>
        <end position="22"/>
    </location>
</feature>
<sequence>MKKRIDDSNGDEYVRSTEGIERDQEEDEFSIEEENRESEAEESAQEDEEVESEEGEEEEEEVVESEQEEEIEEADGDEQMEEVEQAQEEEHDSLPNFQDHYDALFSMEFVEKNLTCEFLASLRYHMYTKAERRELDRGLGWIPFLADGVERQVTFRHLEVLFGFNYGSGAA</sequence>
<evidence type="ECO:0000313" key="4">
    <source>
        <dbReference type="EMBL" id="CAA7053152.1"/>
    </source>
</evidence>
<proteinExistence type="predicted"/>
<dbReference type="InterPro" id="IPR004312">
    <property type="entry name" value="ATHILA_Orf1_C"/>
</dbReference>
<accession>A0A6D2K462</accession>
<evidence type="ECO:0000313" key="5">
    <source>
        <dbReference type="Proteomes" id="UP000467841"/>
    </source>
</evidence>
<organism evidence="3 5">
    <name type="scientific">Microthlaspi erraticum</name>
    <dbReference type="NCBI Taxonomy" id="1685480"/>
    <lineage>
        <taxon>Eukaryota</taxon>
        <taxon>Viridiplantae</taxon>
        <taxon>Streptophyta</taxon>
        <taxon>Embryophyta</taxon>
        <taxon>Tracheophyta</taxon>
        <taxon>Spermatophyta</taxon>
        <taxon>Magnoliopsida</taxon>
        <taxon>eudicotyledons</taxon>
        <taxon>Gunneridae</taxon>
        <taxon>Pentapetalae</taxon>
        <taxon>rosids</taxon>
        <taxon>malvids</taxon>
        <taxon>Brassicales</taxon>
        <taxon>Brassicaceae</taxon>
        <taxon>Coluteocarpeae</taxon>
        <taxon>Microthlaspi</taxon>
    </lineage>
</organism>
<dbReference type="AlphaFoldDB" id="A0A6D2K462"/>
<dbReference type="EMBL" id="CACVBM020001277">
    <property type="protein sequence ID" value="CAA7043363.1"/>
    <property type="molecule type" value="Genomic_DNA"/>
</dbReference>
<gene>
    <name evidence="3" type="ORF">MERR_LOCUS30598</name>
    <name evidence="4" type="ORF">MERR_LOCUS40387</name>
</gene>